<dbReference type="InterPro" id="IPR023430">
    <property type="entry name" value="Pept_HybD-like_dom_sf"/>
</dbReference>
<evidence type="ECO:0000256" key="3">
    <source>
        <dbReference type="ARBA" id="ARBA00022750"/>
    </source>
</evidence>
<dbReference type="GO" id="GO:0016485">
    <property type="term" value="P:protein processing"/>
    <property type="evidence" value="ECO:0007669"/>
    <property type="project" value="TreeGrafter"/>
</dbReference>
<name>X0WIL6_9ZZZZ</name>
<comment type="caution">
    <text evidence="5">The sequence shown here is derived from an EMBL/GenBank/DDBJ whole genome shotgun (WGS) entry which is preliminary data.</text>
</comment>
<comment type="similarity">
    <text evidence="1">Belongs to the peptidase A31 family.</text>
</comment>
<organism evidence="5">
    <name type="scientific">marine sediment metagenome</name>
    <dbReference type="NCBI Taxonomy" id="412755"/>
    <lineage>
        <taxon>unclassified sequences</taxon>
        <taxon>metagenomes</taxon>
        <taxon>ecological metagenomes</taxon>
    </lineage>
</organism>
<dbReference type="EMBL" id="BARS01030544">
    <property type="protein sequence ID" value="GAG23057.1"/>
    <property type="molecule type" value="Genomic_DNA"/>
</dbReference>
<dbReference type="Pfam" id="PF01750">
    <property type="entry name" value="HycI"/>
    <property type="match status" value="1"/>
</dbReference>
<dbReference type="Gene3D" id="3.40.50.1450">
    <property type="entry name" value="HybD-like"/>
    <property type="match status" value="1"/>
</dbReference>
<protein>
    <recommendedName>
        <fullName evidence="6">Hydrogenase maturation protease</fullName>
    </recommendedName>
</protein>
<evidence type="ECO:0000256" key="2">
    <source>
        <dbReference type="ARBA" id="ARBA00022670"/>
    </source>
</evidence>
<dbReference type="SUPFAM" id="SSF53163">
    <property type="entry name" value="HybD-like"/>
    <property type="match status" value="1"/>
</dbReference>
<dbReference type="InterPro" id="IPR000671">
    <property type="entry name" value="Peptidase_A31"/>
</dbReference>
<keyword evidence="4" id="KW-0378">Hydrolase</keyword>
<evidence type="ECO:0008006" key="6">
    <source>
        <dbReference type="Google" id="ProtNLM"/>
    </source>
</evidence>
<accession>X0WIL6</accession>
<keyword evidence="2" id="KW-0645">Protease</keyword>
<dbReference type="PANTHER" id="PTHR30302">
    <property type="entry name" value="HYDROGENASE 1 MATURATION PROTEASE"/>
    <property type="match status" value="1"/>
</dbReference>
<sequence length="149" mass="16472">MKVLVLGVGNPILTDDGVGIRIAQKIKEENPKLEVIETSETGITLLDLVDGYDKLVLIDSIKTEQGELGGLYKLCLEDLKANADFPSSHGVDIVTAFELGQRLGHSLPKYISIYAVEIQDNTTFGEECTEKVKERIPFIAKQIIEKEKL</sequence>
<keyword evidence="3" id="KW-0064">Aspartyl protease</keyword>
<dbReference type="GO" id="GO:0004190">
    <property type="term" value="F:aspartic-type endopeptidase activity"/>
    <property type="evidence" value="ECO:0007669"/>
    <property type="project" value="UniProtKB-KW"/>
</dbReference>
<evidence type="ECO:0000256" key="4">
    <source>
        <dbReference type="ARBA" id="ARBA00022801"/>
    </source>
</evidence>
<dbReference type="PANTHER" id="PTHR30302:SF1">
    <property type="entry name" value="HYDROGENASE 2 MATURATION PROTEASE"/>
    <property type="match status" value="1"/>
</dbReference>
<proteinExistence type="inferred from homology"/>
<dbReference type="AlphaFoldDB" id="X0WIL6"/>
<dbReference type="NCBIfam" id="TIGR00072">
    <property type="entry name" value="hydrog_prot"/>
    <property type="match status" value="1"/>
</dbReference>
<dbReference type="CDD" id="cd00518">
    <property type="entry name" value="H2MP"/>
    <property type="match status" value="1"/>
</dbReference>
<evidence type="ECO:0000256" key="1">
    <source>
        <dbReference type="ARBA" id="ARBA00006814"/>
    </source>
</evidence>
<dbReference type="PRINTS" id="PR00446">
    <property type="entry name" value="HYDRGNUPTAKE"/>
</dbReference>
<evidence type="ECO:0000313" key="5">
    <source>
        <dbReference type="EMBL" id="GAG23057.1"/>
    </source>
</evidence>
<dbReference type="GO" id="GO:0008047">
    <property type="term" value="F:enzyme activator activity"/>
    <property type="evidence" value="ECO:0007669"/>
    <property type="project" value="InterPro"/>
</dbReference>
<reference evidence="5" key="1">
    <citation type="journal article" date="2014" name="Front. Microbiol.">
        <title>High frequency of phylogenetically diverse reductive dehalogenase-homologous genes in deep subseafloor sedimentary metagenomes.</title>
        <authorList>
            <person name="Kawai M."/>
            <person name="Futagami T."/>
            <person name="Toyoda A."/>
            <person name="Takaki Y."/>
            <person name="Nishi S."/>
            <person name="Hori S."/>
            <person name="Arai W."/>
            <person name="Tsubouchi T."/>
            <person name="Morono Y."/>
            <person name="Uchiyama I."/>
            <person name="Ito T."/>
            <person name="Fujiyama A."/>
            <person name="Inagaki F."/>
            <person name="Takami H."/>
        </authorList>
    </citation>
    <scope>NUCLEOTIDE SEQUENCE</scope>
    <source>
        <strain evidence="5">Expedition CK06-06</strain>
    </source>
</reference>
<gene>
    <name evidence="5" type="ORF">S01H1_47636</name>
</gene>